<evidence type="ECO:0000313" key="6">
    <source>
        <dbReference type="EMBL" id="EUA15974.1"/>
    </source>
</evidence>
<dbReference type="GO" id="GO:0035556">
    <property type="term" value="P:intracellular signal transduction"/>
    <property type="evidence" value="ECO:0007669"/>
    <property type="project" value="InterPro"/>
</dbReference>
<proteinExistence type="inferred from homology"/>
<dbReference type="Pfam" id="PF00211">
    <property type="entry name" value="Guanylate_cyc"/>
    <property type="match status" value="1"/>
</dbReference>
<accession>X7Z9D5</accession>
<dbReference type="PROSITE" id="PS50125">
    <property type="entry name" value="GUANYLATE_CYCLASE_2"/>
    <property type="match status" value="1"/>
</dbReference>
<dbReference type="PANTHER" id="PTHR43081">
    <property type="entry name" value="ADENYLATE CYCLASE, TERMINAL-DIFFERENTIATION SPECIFIC-RELATED"/>
    <property type="match status" value="1"/>
</dbReference>
<gene>
    <name evidence="6" type="ORF">I553_0949</name>
</gene>
<reference evidence="6" key="1">
    <citation type="submission" date="2014-01" db="EMBL/GenBank/DDBJ databases">
        <authorList>
            <person name="Brown-Elliot B."/>
            <person name="Wallace R."/>
            <person name="Lenaerts A."/>
            <person name="Ordway D."/>
            <person name="DeGroote M.A."/>
            <person name="Parker T."/>
            <person name="Sizemore C."/>
            <person name="Tallon L.J."/>
            <person name="Sadzewicz L.K."/>
            <person name="Sengamalay N."/>
            <person name="Fraser C.M."/>
            <person name="Hine E."/>
            <person name="Shefchek K.A."/>
            <person name="Das S.P."/>
            <person name="Tettelin H."/>
        </authorList>
    </citation>
    <scope>NUCLEOTIDE SEQUENCE [LARGE SCALE GENOMIC DNA]</scope>
    <source>
        <strain evidence="6">4042</strain>
    </source>
</reference>
<dbReference type="InterPro" id="IPR001054">
    <property type="entry name" value="A/G_cyclase"/>
</dbReference>
<comment type="similarity">
    <text evidence="2">Belongs to the adenylyl cyclase class-3 family.</text>
</comment>
<comment type="caution">
    <text evidence="6">The sequence shown here is derived from an EMBL/GenBank/DDBJ whole genome shotgun (WGS) entry which is preliminary data.</text>
</comment>
<keyword evidence="4" id="KW-0472">Membrane</keyword>
<dbReference type="InterPro" id="IPR029787">
    <property type="entry name" value="Nucleotide_cyclase"/>
</dbReference>
<evidence type="ECO:0000256" key="3">
    <source>
        <dbReference type="ARBA" id="ARBA00022475"/>
    </source>
</evidence>
<evidence type="ECO:0000256" key="1">
    <source>
        <dbReference type="ARBA" id="ARBA00004651"/>
    </source>
</evidence>
<dbReference type="GO" id="GO:0004016">
    <property type="term" value="F:adenylate cyclase activity"/>
    <property type="evidence" value="ECO:0007669"/>
    <property type="project" value="UniProtKB-ARBA"/>
</dbReference>
<feature type="domain" description="Guanylate cyclase" evidence="5">
    <location>
        <begin position="1"/>
        <end position="130"/>
    </location>
</feature>
<dbReference type="AlphaFoldDB" id="X7Z9D5"/>
<dbReference type="EMBL" id="JAOB01000080">
    <property type="protein sequence ID" value="EUA15974.1"/>
    <property type="molecule type" value="Genomic_DNA"/>
</dbReference>
<evidence type="ECO:0000256" key="2">
    <source>
        <dbReference type="ARBA" id="ARBA00005381"/>
    </source>
</evidence>
<organism evidence="6">
    <name type="scientific">Mycobacterium xenopi 4042</name>
    <dbReference type="NCBI Taxonomy" id="1299334"/>
    <lineage>
        <taxon>Bacteria</taxon>
        <taxon>Bacillati</taxon>
        <taxon>Actinomycetota</taxon>
        <taxon>Actinomycetes</taxon>
        <taxon>Mycobacteriales</taxon>
        <taxon>Mycobacteriaceae</taxon>
        <taxon>Mycobacterium</taxon>
    </lineage>
</organism>
<dbReference type="SUPFAM" id="SSF55073">
    <property type="entry name" value="Nucleotide cyclase"/>
    <property type="match status" value="1"/>
</dbReference>
<sequence>MGQTAKWQCSSWMWWAQRRWLLSPHELVATLNDSFAVVVDVVEQHRGSVNKYEGDAVLAIFGAPVPVADAAGDALAAARELNRRLNRPDADLKVGIGVSAGMTVAGNMGDPSRYEYKVIGDPVNEAARLSELAKRLGGVAVSGAALVRAHQPEAQRWHVIESKVLRGAVTRRRLLSHAMMNEARPRIERCEQYSRW</sequence>
<dbReference type="Gene3D" id="3.30.70.1230">
    <property type="entry name" value="Nucleotide cyclase"/>
    <property type="match status" value="1"/>
</dbReference>
<evidence type="ECO:0000256" key="4">
    <source>
        <dbReference type="ARBA" id="ARBA00023136"/>
    </source>
</evidence>
<comment type="subcellular location">
    <subcellularLocation>
        <location evidence="1">Cell membrane</location>
        <topology evidence="1">Multi-pass membrane protein</topology>
    </subcellularLocation>
</comment>
<name>X7Z9D5_MYCXE</name>
<keyword evidence="3" id="KW-1003">Cell membrane</keyword>
<dbReference type="GO" id="GO:0006171">
    <property type="term" value="P:cAMP biosynthetic process"/>
    <property type="evidence" value="ECO:0007669"/>
    <property type="project" value="TreeGrafter"/>
</dbReference>
<protein>
    <submittedName>
        <fullName evidence="6">Adenylate and Guanylate cyclase catalytic domain protein</fullName>
    </submittedName>
</protein>
<dbReference type="PATRIC" id="fig|1299334.3.peg.8220"/>
<dbReference type="CDD" id="cd07302">
    <property type="entry name" value="CHD"/>
    <property type="match status" value="1"/>
</dbReference>
<dbReference type="PANTHER" id="PTHR43081:SF17">
    <property type="entry name" value="BLL5647 PROTEIN"/>
    <property type="match status" value="1"/>
</dbReference>
<dbReference type="GO" id="GO:0005886">
    <property type="term" value="C:plasma membrane"/>
    <property type="evidence" value="ECO:0007669"/>
    <property type="project" value="UniProtKB-SubCell"/>
</dbReference>
<evidence type="ECO:0000259" key="5">
    <source>
        <dbReference type="PROSITE" id="PS50125"/>
    </source>
</evidence>
<dbReference type="InterPro" id="IPR050697">
    <property type="entry name" value="Adenylyl/Guanylyl_Cyclase_3/4"/>
</dbReference>